<feature type="signal peptide" evidence="2">
    <location>
        <begin position="1"/>
        <end position="36"/>
    </location>
</feature>
<organism evidence="3 4">
    <name type="scientific">Knoellia flava</name>
    <dbReference type="NCBI Taxonomy" id="913969"/>
    <lineage>
        <taxon>Bacteria</taxon>
        <taxon>Bacillati</taxon>
        <taxon>Actinomycetota</taxon>
        <taxon>Actinomycetes</taxon>
        <taxon>Micrococcales</taxon>
        <taxon>Intrasporangiaceae</taxon>
        <taxon>Knoellia</taxon>
    </lineage>
</organism>
<dbReference type="EMBL" id="BMEA01000001">
    <property type="protein sequence ID" value="GGB73130.1"/>
    <property type="molecule type" value="Genomic_DNA"/>
</dbReference>
<comment type="caution">
    <text evidence="3">The sequence shown here is derived from an EMBL/GenBank/DDBJ whole genome shotgun (WGS) entry which is preliminary data.</text>
</comment>
<evidence type="ECO:0000256" key="1">
    <source>
        <dbReference type="SAM" id="MobiDB-lite"/>
    </source>
</evidence>
<evidence type="ECO:0000313" key="3">
    <source>
        <dbReference type="EMBL" id="GGB73130.1"/>
    </source>
</evidence>
<dbReference type="PROSITE" id="PS51257">
    <property type="entry name" value="PROKAR_LIPOPROTEIN"/>
    <property type="match status" value="1"/>
</dbReference>
<feature type="region of interest" description="Disordered" evidence="1">
    <location>
        <begin position="304"/>
        <end position="326"/>
    </location>
</feature>
<evidence type="ECO:0000313" key="4">
    <source>
        <dbReference type="Proteomes" id="UP000628079"/>
    </source>
</evidence>
<dbReference type="AlphaFoldDB" id="A0A8H9FS72"/>
<gene>
    <name evidence="3" type="ORF">GCM10011314_10830</name>
</gene>
<dbReference type="Proteomes" id="UP000628079">
    <property type="component" value="Unassembled WGS sequence"/>
</dbReference>
<keyword evidence="2" id="KW-0732">Signal</keyword>
<accession>A0A8H9FS72</accession>
<sequence length="326" mass="34814">MSARTRRDQLVRRGVAGGLAGAIACATLCVPGTAAAGGLRAATPQRTGPDRCIIDTVGVTPTGDHLWRSYDGTRVPTAWPPRTSMRDVFPDGAARLLSRTSVDQVDEQSFETYGWVVLGDVLHHFVYADTDDAVLEPGDPRLTRIGGGWSTMREMEVAEYAHRDVTTPRTTLYGLKADGSLHRWVRSGTTWRGHESFAGFASVKSMTLISMTATYDTFLMNTRGGALYTVRIPIASPMSPVVTVVRTGTWQGLETLIADVCGGNGTVLVGVDHDTGLAYLYAVGHAIGTSTVIRGLGRLPGTFPDKVSAPGVPSPRSDVEPPPFGE</sequence>
<protein>
    <submittedName>
        <fullName evidence="3">Uncharacterized protein</fullName>
    </submittedName>
</protein>
<name>A0A8H9FS72_9MICO</name>
<feature type="chain" id="PRO_5034518405" evidence="2">
    <location>
        <begin position="37"/>
        <end position="326"/>
    </location>
</feature>
<reference evidence="3" key="1">
    <citation type="journal article" date="2014" name="Int. J. Syst. Evol. Microbiol.">
        <title>Complete genome sequence of Corynebacterium casei LMG S-19264T (=DSM 44701T), isolated from a smear-ripened cheese.</title>
        <authorList>
            <consortium name="US DOE Joint Genome Institute (JGI-PGF)"/>
            <person name="Walter F."/>
            <person name="Albersmeier A."/>
            <person name="Kalinowski J."/>
            <person name="Ruckert C."/>
        </authorList>
    </citation>
    <scope>NUCLEOTIDE SEQUENCE</scope>
    <source>
        <strain evidence="3">CGMCC 1.10749</strain>
    </source>
</reference>
<dbReference type="PROSITE" id="PS51318">
    <property type="entry name" value="TAT"/>
    <property type="match status" value="1"/>
</dbReference>
<proteinExistence type="predicted"/>
<reference evidence="3" key="2">
    <citation type="submission" date="2020-09" db="EMBL/GenBank/DDBJ databases">
        <authorList>
            <person name="Sun Q."/>
            <person name="Zhou Y."/>
        </authorList>
    </citation>
    <scope>NUCLEOTIDE SEQUENCE</scope>
    <source>
        <strain evidence="3">CGMCC 1.10749</strain>
    </source>
</reference>
<evidence type="ECO:0000256" key="2">
    <source>
        <dbReference type="SAM" id="SignalP"/>
    </source>
</evidence>
<dbReference type="InterPro" id="IPR006311">
    <property type="entry name" value="TAT_signal"/>
</dbReference>